<dbReference type="PANTHER" id="PTHR37419">
    <property type="entry name" value="SERINE/THREONINE-PROTEIN KINASE TOXIN HIPA"/>
    <property type="match status" value="1"/>
</dbReference>
<evidence type="ECO:0000256" key="2">
    <source>
        <dbReference type="ARBA" id="ARBA00022679"/>
    </source>
</evidence>
<dbReference type="NCBIfam" id="TIGR03071">
    <property type="entry name" value="couple_hipA"/>
    <property type="match status" value="1"/>
</dbReference>
<dbReference type="InterPro" id="IPR017508">
    <property type="entry name" value="HipA_N1"/>
</dbReference>
<dbReference type="Proteomes" id="UP000035548">
    <property type="component" value="Chromosome"/>
</dbReference>
<accession>A0A0G3HHR0</accession>
<name>A0A0G3HHR0_9CORY</name>
<dbReference type="Gene3D" id="1.10.1070.20">
    <property type="match status" value="1"/>
</dbReference>
<keyword evidence="7" id="KW-1185">Reference proteome</keyword>
<keyword evidence="2 6" id="KW-0808">Transferase</keyword>
<sequence length="392" mass="41519">MTVVADVYVGDVLAATLTALEGGITQFAYTSHALENNGPVVASTLPLSAEPVLTAGGALPAFFANLLPEGRRLSTLKRAAKASLDDELALLLAVGSNTVGNVSVVPAGRTPDPSVAQIDMTADLDFTTVLTAAGVNDPAALAGAQDKASARTIAVPVGGVSQSFILKVSPPEYPFLVENEAACYEIARRLPSAWLRLAEVEVIHDKFGRSGLLVTRFDRAGSHRYPVEDAAQLLNLHPGQKYSTTMEEIVKAVCAVVVSPTRAKRTIALMVALAWLTGNGDMHAKNISVIDTGAGYDVAPVYDIPSTLVYGDSTLALPVQGAKDNISAKKFLAFTDDIGLPRAVGERIIARALTVTEDAAEIILDSGRFDARRSRDVRRVLARRRRLFTTSA</sequence>
<evidence type="ECO:0000313" key="6">
    <source>
        <dbReference type="EMBL" id="AKK10667.1"/>
    </source>
</evidence>
<evidence type="ECO:0000256" key="1">
    <source>
        <dbReference type="ARBA" id="ARBA00010164"/>
    </source>
</evidence>
<dbReference type="Pfam" id="PF13657">
    <property type="entry name" value="Couple_hipA"/>
    <property type="match status" value="1"/>
</dbReference>
<evidence type="ECO:0000259" key="5">
    <source>
        <dbReference type="Pfam" id="PF13657"/>
    </source>
</evidence>
<dbReference type="AlphaFoldDB" id="A0A0G3HHR0"/>
<evidence type="ECO:0000259" key="4">
    <source>
        <dbReference type="Pfam" id="PF07804"/>
    </source>
</evidence>
<feature type="domain" description="HipA N-terminal subdomain 1" evidence="5">
    <location>
        <begin position="5"/>
        <end position="104"/>
    </location>
</feature>
<dbReference type="EC" id="2.7.11.1" evidence="6"/>
<dbReference type="KEGG" id="cut:CUTER_03295"/>
<dbReference type="Pfam" id="PF07804">
    <property type="entry name" value="HipA_C"/>
    <property type="match status" value="1"/>
</dbReference>
<protein>
    <submittedName>
        <fullName evidence="6">HipA domain-containing protein</fullName>
        <ecNumber evidence="6">2.7.11.1</ecNumber>
    </submittedName>
</protein>
<dbReference type="GO" id="GO:0004674">
    <property type="term" value="F:protein serine/threonine kinase activity"/>
    <property type="evidence" value="ECO:0007669"/>
    <property type="project" value="UniProtKB-EC"/>
</dbReference>
<dbReference type="InterPro" id="IPR012893">
    <property type="entry name" value="HipA-like_C"/>
</dbReference>
<reference evidence="7" key="2">
    <citation type="submission" date="2015-05" db="EMBL/GenBank/DDBJ databases">
        <title>Complete genome sequence of Corynebacterium uterequi DSM 45634, isolated from the uterus of a maiden mare.</title>
        <authorList>
            <person name="Ruckert C."/>
            <person name="Albersmeier A."/>
            <person name="Winkler A."/>
            <person name="Tauch A."/>
        </authorList>
    </citation>
    <scope>NUCLEOTIDE SEQUENCE [LARGE SCALE GENOMIC DNA]</scope>
    <source>
        <strain evidence="7">DSM 45634</strain>
    </source>
</reference>
<dbReference type="InterPro" id="IPR052028">
    <property type="entry name" value="HipA_Ser/Thr_kinase"/>
</dbReference>
<dbReference type="PATRIC" id="fig|1072256.5.peg.654"/>
<evidence type="ECO:0000256" key="3">
    <source>
        <dbReference type="ARBA" id="ARBA00022777"/>
    </source>
</evidence>
<dbReference type="EMBL" id="CP011546">
    <property type="protein sequence ID" value="AKK10667.1"/>
    <property type="molecule type" value="Genomic_DNA"/>
</dbReference>
<evidence type="ECO:0000313" key="7">
    <source>
        <dbReference type="Proteomes" id="UP000035548"/>
    </source>
</evidence>
<organism evidence="6 7">
    <name type="scientific">Corynebacterium uterequi</name>
    <dbReference type="NCBI Taxonomy" id="1072256"/>
    <lineage>
        <taxon>Bacteria</taxon>
        <taxon>Bacillati</taxon>
        <taxon>Actinomycetota</taxon>
        <taxon>Actinomycetes</taxon>
        <taxon>Mycobacteriales</taxon>
        <taxon>Corynebacteriaceae</taxon>
        <taxon>Corynebacterium</taxon>
    </lineage>
</organism>
<reference evidence="6 7" key="1">
    <citation type="journal article" date="2015" name="Genome Announc.">
        <title>Virulence Factor Genes Detected in the Complete Genome Sequence of Corynebacterium uterequi DSM 45634, Isolated from the Uterus of a Maiden Mare.</title>
        <authorList>
            <person name="Ruckert C."/>
            <person name="Kriete M."/>
            <person name="Jaenicke S."/>
            <person name="Winkler A."/>
            <person name="Tauch A."/>
        </authorList>
    </citation>
    <scope>NUCLEOTIDE SEQUENCE [LARGE SCALE GENOMIC DNA]</scope>
    <source>
        <strain evidence="6 7">DSM 45634</strain>
    </source>
</reference>
<dbReference type="OrthoDB" id="3182374at2"/>
<dbReference type="RefSeq" id="WP_047259214.1">
    <property type="nucleotide sequence ID" value="NZ_CP011546.1"/>
</dbReference>
<proteinExistence type="inferred from homology"/>
<keyword evidence="3" id="KW-0418">Kinase</keyword>
<comment type="similarity">
    <text evidence="1">Belongs to the HipA Ser/Thr kinase family.</text>
</comment>
<gene>
    <name evidence="6" type="ORF">CUTER_03295</name>
</gene>
<dbReference type="PANTHER" id="PTHR37419:SF1">
    <property type="entry name" value="SERINE_THREONINE-PROTEIN KINASE TOXIN HIPA"/>
    <property type="match status" value="1"/>
</dbReference>
<feature type="domain" description="HipA-like C-terminal" evidence="4">
    <location>
        <begin position="140"/>
        <end position="354"/>
    </location>
</feature>
<dbReference type="GO" id="GO:0005829">
    <property type="term" value="C:cytosol"/>
    <property type="evidence" value="ECO:0007669"/>
    <property type="project" value="TreeGrafter"/>
</dbReference>
<dbReference type="STRING" id="1072256.CUTER_03295"/>